<keyword evidence="2" id="KW-1185">Reference proteome</keyword>
<gene>
    <name evidence="1" type="ORF">PCON_11522</name>
</gene>
<sequence>MPRFRIFGYIRPARTKQARACRDSYVVRGAQLFYFRL</sequence>
<reference evidence="1 2" key="1">
    <citation type="journal article" date="2013" name="PLoS Genet.">
        <title>The genome and development-dependent transcriptomes of Pyronema confluens: a window into fungal evolution.</title>
        <authorList>
            <person name="Traeger S."/>
            <person name="Altegoer F."/>
            <person name="Freitag M."/>
            <person name="Gabaldon T."/>
            <person name="Kempken F."/>
            <person name="Kumar A."/>
            <person name="Marcet-Houben M."/>
            <person name="Poggeler S."/>
            <person name="Stajich J.E."/>
            <person name="Nowrousian M."/>
        </authorList>
    </citation>
    <scope>NUCLEOTIDE SEQUENCE [LARGE SCALE GENOMIC DNA]</scope>
    <source>
        <strain evidence="2">CBS 100304</strain>
        <tissue evidence="1">Vegetative mycelium</tissue>
    </source>
</reference>
<dbReference type="AlphaFoldDB" id="U4LJY0"/>
<dbReference type="Proteomes" id="UP000018144">
    <property type="component" value="Unassembled WGS sequence"/>
</dbReference>
<protein>
    <submittedName>
        <fullName evidence="1">Uncharacterized protein</fullName>
    </submittedName>
</protein>
<evidence type="ECO:0000313" key="2">
    <source>
        <dbReference type="Proteomes" id="UP000018144"/>
    </source>
</evidence>
<evidence type="ECO:0000313" key="1">
    <source>
        <dbReference type="EMBL" id="CCX31852.1"/>
    </source>
</evidence>
<accession>U4LJY0</accession>
<name>U4LJY0_PYROM</name>
<proteinExistence type="predicted"/>
<organism evidence="1 2">
    <name type="scientific">Pyronema omphalodes (strain CBS 100304)</name>
    <name type="common">Pyronema confluens</name>
    <dbReference type="NCBI Taxonomy" id="1076935"/>
    <lineage>
        <taxon>Eukaryota</taxon>
        <taxon>Fungi</taxon>
        <taxon>Dikarya</taxon>
        <taxon>Ascomycota</taxon>
        <taxon>Pezizomycotina</taxon>
        <taxon>Pezizomycetes</taxon>
        <taxon>Pezizales</taxon>
        <taxon>Pyronemataceae</taxon>
        <taxon>Pyronema</taxon>
    </lineage>
</organism>
<dbReference type="EMBL" id="HF935655">
    <property type="protein sequence ID" value="CCX31852.1"/>
    <property type="molecule type" value="Genomic_DNA"/>
</dbReference>